<feature type="binding site" evidence="9">
    <location>
        <position position="65"/>
    </location>
    <ligand>
        <name>4-amino-2-methyl-5-(diphosphooxymethyl)pyrimidine</name>
        <dbReference type="ChEBI" id="CHEBI:57841"/>
    </ligand>
</feature>
<dbReference type="GO" id="GO:0000287">
    <property type="term" value="F:magnesium ion binding"/>
    <property type="evidence" value="ECO:0007669"/>
    <property type="project" value="UniProtKB-UniRule"/>
</dbReference>
<proteinExistence type="inferred from homology"/>
<keyword evidence="4 9" id="KW-0460">Magnesium</keyword>
<protein>
    <recommendedName>
        <fullName evidence="9">Thiamine-phosphate synthase</fullName>
        <shortName evidence="9">TP synthase</shortName>
        <shortName evidence="9">TPS</shortName>
        <ecNumber evidence="9">2.5.1.3</ecNumber>
    </recommendedName>
    <alternativeName>
        <fullName evidence="9">Thiamine-phosphate pyrophosphorylase</fullName>
        <shortName evidence="9">TMP pyrophosphorylase</shortName>
        <shortName evidence="9">TMP-PPase</shortName>
    </alternativeName>
</protein>
<evidence type="ECO:0000256" key="2">
    <source>
        <dbReference type="ARBA" id="ARBA00022679"/>
    </source>
</evidence>
<evidence type="ECO:0000256" key="9">
    <source>
        <dbReference type="HAMAP-Rule" id="MF_00097"/>
    </source>
</evidence>
<feature type="binding site" evidence="9">
    <location>
        <position position="134"/>
    </location>
    <ligand>
        <name>4-amino-2-methyl-5-(diphosphooxymethyl)pyrimidine</name>
        <dbReference type="ChEBI" id="CHEBI:57841"/>
    </ligand>
</feature>
<dbReference type="Pfam" id="PF02581">
    <property type="entry name" value="TMP-TENI"/>
    <property type="match status" value="1"/>
</dbReference>
<dbReference type="PANTHER" id="PTHR20857">
    <property type="entry name" value="THIAMINE-PHOSPHATE PYROPHOSPHORYLASE"/>
    <property type="match status" value="1"/>
</dbReference>
<feature type="binding site" evidence="9">
    <location>
        <begin position="131"/>
        <end position="133"/>
    </location>
    <ligand>
        <name>2-[(2R,5Z)-2-carboxy-4-methylthiazol-5(2H)-ylidene]ethyl phosphate</name>
        <dbReference type="ChEBI" id="CHEBI:62899"/>
    </ligand>
</feature>
<evidence type="ECO:0000259" key="10">
    <source>
        <dbReference type="Pfam" id="PF02581"/>
    </source>
</evidence>
<feature type="binding site" evidence="9">
    <location>
        <position position="66"/>
    </location>
    <ligand>
        <name>Mg(2+)</name>
        <dbReference type="ChEBI" id="CHEBI:18420"/>
    </ligand>
</feature>
<feature type="binding site" evidence="9">
    <location>
        <position position="159"/>
    </location>
    <ligand>
        <name>2-[(2R,5Z)-2-carboxy-4-methylthiazol-5(2H)-ylidene]ethyl phosphate</name>
        <dbReference type="ChEBI" id="CHEBI:62899"/>
    </ligand>
</feature>
<feature type="binding site" evidence="9">
    <location>
        <begin position="179"/>
        <end position="180"/>
    </location>
    <ligand>
        <name>2-[(2R,5Z)-2-carboxy-4-methylthiazol-5(2H)-ylidene]ethyl phosphate</name>
        <dbReference type="ChEBI" id="CHEBI:62899"/>
    </ligand>
</feature>
<dbReference type="AlphaFoldDB" id="A0A2I1NAM6"/>
<keyword evidence="5 9" id="KW-0784">Thiamine biosynthesis</keyword>
<dbReference type="GO" id="GO:0009228">
    <property type="term" value="P:thiamine biosynthetic process"/>
    <property type="evidence" value="ECO:0007669"/>
    <property type="project" value="UniProtKB-KW"/>
</dbReference>
<feature type="binding site" evidence="9">
    <location>
        <begin position="35"/>
        <end position="39"/>
    </location>
    <ligand>
        <name>4-amino-2-methyl-5-(diphosphooxymethyl)pyrimidine</name>
        <dbReference type="ChEBI" id="CHEBI:57841"/>
    </ligand>
</feature>
<dbReference type="UniPathway" id="UPA00060">
    <property type="reaction ID" value="UER00141"/>
</dbReference>
<dbReference type="Proteomes" id="UP000234639">
    <property type="component" value="Unassembled WGS sequence"/>
</dbReference>
<comment type="pathway">
    <text evidence="1 9">Cofactor biosynthesis; thiamine diphosphate biosynthesis; thiamine phosphate from 4-amino-2-methyl-5-diphosphomethylpyrimidine and 4-methyl-5-(2-phosphoethyl)-thiazole: step 1/1.</text>
</comment>
<evidence type="ECO:0000313" key="11">
    <source>
        <dbReference type="EMBL" id="PKZ29418.1"/>
    </source>
</evidence>
<dbReference type="SUPFAM" id="SSF51391">
    <property type="entry name" value="Thiamin phosphate synthase"/>
    <property type="match status" value="1"/>
</dbReference>
<evidence type="ECO:0000256" key="6">
    <source>
        <dbReference type="ARBA" id="ARBA00047334"/>
    </source>
</evidence>
<comment type="function">
    <text evidence="9">Condenses 4-methyl-5-(beta-hydroxyethyl)thiazole monophosphate (THZ-P) and 2-methyl-4-amino-5-hydroxymethyl pyrimidine pyrophosphate (HMP-PP) to form thiamine monophosphate (TMP).</text>
</comment>
<evidence type="ECO:0000256" key="8">
    <source>
        <dbReference type="ARBA" id="ARBA00047883"/>
    </source>
</evidence>
<feature type="binding site" evidence="9">
    <location>
        <position position="104"/>
    </location>
    <ligand>
        <name>4-amino-2-methyl-5-(diphosphooxymethyl)pyrimidine</name>
        <dbReference type="ChEBI" id="CHEBI:57841"/>
    </ligand>
</feature>
<evidence type="ECO:0000256" key="3">
    <source>
        <dbReference type="ARBA" id="ARBA00022723"/>
    </source>
</evidence>
<dbReference type="InterPro" id="IPR036206">
    <property type="entry name" value="ThiamineP_synth_sf"/>
</dbReference>
<keyword evidence="2 9" id="KW-0808">Transferase</keyword>
<dbReference type="GO" id="GO:0009229">
    <property type="term" value="P:thiamine diphosphate biosynthetic process"/>
    <property type="evidence" value="ECO:0007669"/>
    <property type="project" value="UniProtKB-UniRule"/>
</dbReference>
<dbReference type="EC" id="2.5.1.3" evidence="9"/>
<gene>
    <name evidence="9" type="primary">thiE</name>
    <name evidence="11" type="ORF">CYJ41_03415</name>
</gene>
<dbReference type="HAMAP" id="MF_00097">
    <property type="entry name" value="TMP_synthase"/>
    <property type="match status" value="1"/>
</dbReference>
<dbReference type="InterPro" id="IPR013785">
    <property type="entry name" value="Aldolase_TIM"/>
</dbReference>
<accession>A0A2I1NAM6</accession>
<dbReference type="GO" id="GO:0005737">
    <property type="term" value="C:cytoplasm"/>
    <property type="evidence" value="ECO:0007669"/>
    <property type="project" value="TreeGrafter"/>
</dbReference>
<dbReference type="InterPro" id="IPR022998">
    <property type="entry name" value="ThiamineP_synth_TenI"/>
</dbReference>
<evidence type="ECO:0000256" key="4">
    <source>
        <dbReference type="ARBA" id="ARBA00022842"/>
    </source>
</evidence>
<comment type="catalytic activity">
    <reaction evidence="6 9">
        <text>4-methyl-5-(2-phosphooxyethyl)-thiazole + 4-amino-2-methyl-5-(diphosphooxymethyl)pyrimidine + H(+) = thiamine phosphate + diphosphate</text>
        <dbReference type="Rhea" id="RHEA:22328"/>
        <dbReference type="ChEBI" id="CHEBI:15378"/>
        <dbReference type="ChEBI" id="CHEBI:33019"/>
        <dbReference type="ChEBI" id="CHEBI:37575"/>
        <dbReference type="ChEBI" id="CHEBI:57841"/>
        <dbReference type="ChEBI" id="CHEBI:58296"/>
        <dbReference type="EC" id="2.5.1.3"/>
    </reaction>
</comment>
<keyword evidence="3 9" id="KW-0479">Metal-binding</keyword>
<dbReference type="EMBL" id="PKHU01000003">
    <property type="protein sequence ID" value="PKZ29418.1"/>
    <property type="molecule type" value="Genomic_DNA"/>
</dbReference>
<evidence type="ECO:0000256" key="5">
    <source>
        <dbReference type="ARBA" id="ARBA00022977"/>
    </source>
</evidence>
<sequence>MKNQLYILTDDFYTPDSTIFTQVLEMLESGIKLIQYRSKKENKDEKIVRNLVSLCEDFNAFLIINDDLNLAKKVKAHGVHLGMDDASLNTAKEFLGKNKIYGISCYGDVNLALKAQENGASYAAFGAVFKSSTKKEAQICDINNIDFLKLSIKTCLIGGINTSNLDKILYKKADYLAIVSAAYKPNSITQNLANLKAIIDKNKEKNDNI</sequence>
<dbReference type="CDD" id="cd00564">
    <property type="entry name" value="TMP_TenI"/>
    <property type="match status" value="1"/>
</dbReference>
<dbReference type="PANTHER" id="PTHR20857:SF23">
    <property type="entry name" value="THIAMINE BIOSYNTHETIC BIFUNCTIONAL ENZYME"/>
    <property type="match status" value="1"/>
</dbReference>
<organism evidence="11 12">
    <name type="scientific">Campylobacter ureolyticus</name>
    <dbReference type="NCBI Taxonomy" id="827"/>
    <lineage>
        <taxon>Bacteria</taxon>
        <taxon>Pseudomonadati</taxon>
        <taxon>Campylobacterota</taxon>
        <taxon>Epsilonproteobacteria</taxon>
        <taxon>Campylobacterales</taxon>
        <taxon>Campylobacteraceae</taxon>
        <taxon>Campylobacter</taxon>
    </lineage>
</organism>
<evidence type="ECO:0000256" key="7">
    <source>
        <dbReference type="ARBA" id="ARBA00047851"/>
    </source>
</evidence>
<dbReference type="InterPro" id="IPR034291">
    <property type="entry name" value="TMP_synthase"/>
</dbReference>
<dbReference type="RefSeq" id="WP_101637004.1">
    <property type="nucleotide sequence ID" value="NZ_PKHU01000003.1"/>
</dbReference>
<comment type="catalytic activity">
    <reaction evidence="7 9">
        <text>2-(2-carboxy-4-methylthiazol-5-yl)ethyl phosphate + 4-amino-2-methyl-5-(diphosphooxymethyl)pyrimidine + 2 H(+) = thiamine phosphate + CO2 + diphosphate</text>
        <dbReference type="Rhea" id="RHEA:47848"/>
        <dbReference type="ChEBI" id="CHEBI:15378"/>
        <dbReference type="ChEBI" id="CHEBI:16526"/>
        <dbReference type="ChEBI" id="CHEBI:33019"/>
        <dbReference type="ChEBI" id="CHEBI:37575"/>
        <dbReference type="ChEBI" id="CHEBI:57841"/>
        <dbReference type="ChEBI" id="CHEBI:62890"/>
        <dbReference type="EC" id="2.5.1.3"/>
    </reaction>
</comment>
<dbReference type="GO" id="GO:0004789">
    <property type="term" value="F:thiamine-phosphate diphosphorylase activity"/>
    <property type="evidence" value="ECO:0007669"/>
    <property type="project" value="UniProtKB-UniRule"/>
</dbReference>
<evidence type="ECO:0000256" key="1">
    <source>
        <dbReference type="ARBA" id="ARBA00005165"/>
    </source>
</evidence>
<name>A0A2I1NAM6_9BACT</name>
<reference evidence="11 12" key="1">
    <citation type="submission" date="2017-12" db="EMBL/GenBank/DDBJ databases">
        <title>Phylogenetic diversity of female urinary microbiome.</title>
        <authorList>
            <person name="Thomas-White K."/>
            <person name="Wolfe A.J."/>
        </authorList>
    </citation>
    <scope>NUCLEOTIDE SEQUENCE [LARGE SCALE GENOMIC DNA]</scope>
    <source>
        <strain evidence="11 12">UMB0112</strain>
    </source>
</reference>
<feature type="domain" description="Thiamine phosphate synthase/TenI" evidence="10">
    <location>
        <begin position="5"/>
        <end position="181"/>
    </location>
</feature>
<comment type="similarity">
    <text evidence="9">Belongs to the thiamine-phosphate synthase family.</text>
</comment>
<comment type="catalytic activity">
    <reaction evidence="8 9">
        <text>2-[(2R,5Z)-2-carboxy-4-methylthiazol-5(2H)-ylidene]ethyl phosphate + 4-amino-2-methyl-5-(diphosphooxymethyl)pyrimidine + 2 H(+) = thiamine phosphate + CO2 + diphosphate</text>
        <dbReference type="Rhea" id="RHEA:47844"/>
        <dbReference type="ChEBI" id="CHEBI:15378"/>
        <dbReference type="ChEBI" id="CHEBI:16526"/>
        <dbReference type="ChEBI" id="CHEBI:33019"/>
        <dbReference type="ChEBI" id="CHEBI:37575"/>
        <dbReference type="ChEBI" id="CHEBI:57841"/>
        <dbReference type="ChEBI" id="CHEBI:62899"/>
        <dbReference type="EC" id="2.5.1.3"/>
    </reaction>
</comment>
<evidence type="ECO:0000313" key="12">
    <source>
        <dbReference type="Proteomes" id="UP000234639"/>
    </source>
</evidence>
<comment type="caution">
    <text evidence="11">The sequence shown here is derived from an EMBL/GenBank/DDBJ whole genome shotgun (WGS) entry which is preliminary data.</text>
</comment>
<feature type="binding site" evidence="9">
    <location>
        <position position="85"/>
    </location>
    <ligand>
        <name>Mg(2+)</name>
        <dbReference type="ChEBI" id="CHEBI:18420"/>
    </ligand>
</feature>
<dbReference type="Gene3D" id="3.20.20.70">
    <property type="entry name" value="Aldolase class I"/>
    <property type="match status" value="1"/>
</dbReference>
<comment type="cofactor">
    <cofactor evidence="9">
        <name>Mg(2+)</name>
        <dbReference type="ChEBI" id="CHEBI:18420"/>
    </cofactor>
    <text evidence="9">Binds 1 Mg(2+) ion per subunit.</text>
</comment>